<accession>A0A2S9IC80</accession>
<sequence>MSYENSIAALSPAAAEFVKKKHQLFINGEWQDAAAGGTLDVIDPASGRVFTQVAAGEQADISRAVSAARRAFDEGEWAQMSPSSRGKLLWRLGDLLEQHADELAELEALDNGKPFNDARWGDVAFSYELLRYMAGWSTKITGQTIPLSSGAPFHAYTLRTPVGVCGQIVPWNFSLMMAVWKVAPALAAGCTIVLKPAEQTPLTALRLAELVQEAGFPAGVFNVVTGNGETAGAALAEHPDVDKVAFTGSTEVGKKILAAAGGNLKKVSLELGGKSPMIVYADADIEKATAAVASGIFYNMGQTCTAGTRLYLHNDVADRVLEGLVSYARDLKMGPGLDKSTQMGPLVSAEQKQRVCDYIASGLAEGATLLTGGGSWGEAGYFVEPTILDHTRNDMRVVQEEIFGPVLCVIRFSDAEEEDVVLQANQSIYGLAASIFTRDIGRAHRVAKRLKAGTIGINTHHVVDPALPFGGFKQSGWGREMGWEAIELYTELRSVGVAL</sequence>
<dbReference type="SUPFAM" id="SSF53720">
    <property type="entry name" value="ALDH-like"/>
    <property type="match status" value="1"/>
</dbReference>
<dbReference type="PROSITE" id="PS00070">
    <property type="entry name" value="ALDEHYDE_DEHYDR_CYS"/>
    <property type="match status" value="1"/>
</dbReference>
<dbReference type="RefSeq" id="WP_105592646.1">
    <property type="nucleotide sequence ID" value="NZ_PDET01000006.1"/>
</dbReference>
<evidence type="ECO:0000256" key="4">
    <source>
        <dbReference type="PROSITE-ProRule" id="PRU10007"/>
    </source>
</evidence>
<keyword evidence="3" id="KW-0520">NAD</keyword>
<feature type="domain" description="Aldehyde dehydrogenase" evidence="6">
    <location>
        <begin position="30"/>
        <end position="495"/>
    </location>
</feature>
<keyword evidence="2 5" id="KW-0560">Oxidoreductase</keyword>
<dbReference type="GO" id="GO:0016620">
    <property type="term" value="F:oxidoreductase activity, acting on the aldehyde or oxo group of donors, NAD or NADP as acceptor"/>
    <property type="evidence" value="ECO:0007669"/>
    <property type="project" value="InterPro"/>
</dbReference>
<evidence type="ECO:0000256" key="1">
    <source>
        <dbReference type="ARBA" id="ARBA00009986"/>
    </source>
</evidence>
<reference evidence="7 8" key="1">
    <citation type="submission" date="2017-10" db="EMBL/GenBank/DDBJ databases">
        <title>Draft genome of two endophytic bacteria isolated from 'guarana' Paullinia cupana (Mart.) Ducke.</title>
        <authorList>
            <person name="Siqueira K.A."/>
            <person name="Liotti R.G."/>
            <person name="Mendes T.A."/>
            <person name="Soares M.A."/>
        </authorList>
    </citation>
    <scope>NUCLEOTIDE SEQUENCE [LARGE SCALE GENOMIC DNA]</scope>
    <source>
        <strain evidence="7 8">342</strain>
    </source>
</reference>
<dbReference type="InterPro" id="IPR015590">
    <property type="entry name" value="Aldehyde_DH_dom"/>
</dbReference>
<evidence type="ECO:0000256" key="3">
    <source>
        <dbReference type="ARBA" id="ARBA00023027"/>
    </source>
</evidence>
<organism evidence="7 8">
    <name type="scientific">Pantoea coffeiphila</name>
    <dbReference type="NCBI Taxonomy" id="1465635"/>
    <lineage>
        <taxon>Bacteria</taxon>
        <taxon>Pseudomonadati</taxon>
        <taxon>Pseudomonadota</taxon>
        <taxon>Gammaproteobacteria</taxon>
        <taxon>Enterobacterales</taxon>
        <taxon>Erwiniaceae</taxon>
        <taxon>Pantoea</taxon>
    </lineage>
</organism>
<dbReference type="PANTHER" id="PTHR11699">
    <property type="entry name" value="ALDEHYDE DEHYDROGENASE-RELATED"/>
    <property type="match status" value="1"/>
</dbReference>
<evidence type="ECO:0000313" key="7">
    <source>
        <dbReference type="EMBL" id="PRD15386.1"/>
    </source>
</evidence>
<dbReference type="AlphaFoldDB" id="A0A2S9IC80"/>
<dbReference type="PROSITE" id="PS00687">
    <property type="entry name" value="ALDEHYDE_DEHYDR_GLU"/>
    <property type="match status" value="1"/>
</dbReference>
<feature type="active site" evidence="4">
    <location>
        <position position="270"/>
    </location>
</feature>
<dbReference type="FunFam" id="3.40.309.10:FF:000012">
    <property type="entry name" value="Betaine aldehyde dehydrogenase"/>
    <property type="match status" value="1"/>
</dbReference>
<dbReference type="FunFam" id="3.40.605.10:FF:000011">
    <property type="entry name" value="ALD5p Mitochondrial aldehyde dehydrogenase"/>
    <property type="match status" value="1"/>
</dbReference>
<dbReference type="EMBL" id="PDET01000006">
    <property type="protein sequence ID" value="PRD15386.1"/>
    <property type="molecule type" value="Genomic_DNA"/>
</dbReference>
<dbReference type="Gene3D" id="3.40.309.10">
    <property type="entry name" value="Aldehyde Dehydrogenase, Chain A, domain 2"/>
    <property type="match status" value="1"/>
</dbReference>
<gene>
    <name evidence="7" type="ORF">CQW29_10260</name>
</gene>
<dbReference type="Proteomes" id="UP000239181">
    <property type="component" value="Unassembled WGS sequence"/>
</dbReference>
<evidence type="ECO:0000259" key="6">
    <source>
        <dbReference type="Pfam" id="PF00171"/>
    </source>
</evidence>
<name>A0A2S9IC80_9GAMM</name>
<dbReference type="InterPro" id="IPR029510">
    <property type="entry name" value="Ald_DH_CS_GLU"/>
</dbReference>
<dbReference type="InterPro" id="IPR016163">
    <property type="entry name" value="Ald_DH_C"/>
</dbReference>
<dbReference type="OrthoDB" id="9812625at2"/>
<evidence type="ECO:0000313" key="8">
    <source>
        <dbReference type="Proteomes" id="UP000239181"/>
    </source>
</evidence>
<comment type="similarity">
    <text evidence="1 5">Belongs to the aldehyde dehydrogenase family.</text>
</comment>
<dbReference type="InterPro" id="IPR016161">
    <property type="entry name" value="Ald_DH/histidinol_DH"/>
</dbReference>
<comment type="caution">
    <text evidence="7">The sequence shown here is derived from an EMBL/GenBank/DDBJ whole genome shotgun (WGS) entry which is preliminary data.</text>
</comment>
<evidence type="ECO:0000256" key="5">
    <source>
        <dbReference type="RuleBase" id="RU003345"/>
    </source>
</evidence>
<keyword evidence="8" id="KW-1185">Reference proteome</keyword>
<proteinExistence type="inferred from homology"/>
<dbReference type="InterPro" id="IPR016162">
    <property type="entry name" value="Ald_DH_N"/>
</dbReference>
<dbReference type="Gene3D" id="3.40.605.10">
    <property type="entry name" value="Aldehyde Dehydrogenase, Chain A, domain 1"/>
    <property type="match status" value="1"/>
</dbReference>
<protein>
    <submittedName>
        <fullName evidence="7">Betaine-aldehyde dehydrogenase</fullName>
    </submittedName>
</protein>
<dbReference type="InterPro" id="IPR016160">
    <property type="entry name" value="Ald_DH_CS_CYS"/>
</dbReference>
<dbReference type="Pfam" id="PF00171">
    <property type="entry name" value="Aldedh"/>
    <property type="match status" value="1"/>
</dbReference>
<evidence type="ECO:0000256" key="2">
    <source>
        <dbReference type="ARBA" id="ARBA00023002"/>
    </source>
</evidence>